<proteinExistence type="predicted"/>
<organism evidence="3 4">
    <name type="scientific">Mycena maculata</name>
    <dbReference type="NCBI Taxonomy" id="230809"/>
    <lineage>
        <taxon>Eukaryota</taxon>
        <taxon>Fungi</taxon>
        <taxon>Dikarya</taxon>
        <taxon>Basidiomycota</taxon>
        <taxon>Agaricomycotina</taxon>
        <taxon>Agaricomycetes</taxon>
        <taxon>Agaricomycetidae</taxon>
        <taxon>Agaricales</taxon>
        <taxon>Marasmiineae</taxon>
        <taxon>Mycenaceae</taxon>
        <taxon>Mycena</taxon>
    </lineage>
</organism>
<sequence length="94" mass="10764">MAAATPGFFFLLFFRFLLPHSFELGRTRHRIPRSSRTTPIPEEIGTREWVPSNFPTQLQVGMTTHRTVGSGREYSDETFQGKRGVRPGLFDQAH</sequence>
<reference evidence="3" key="1">
    <citation type="submission" date="2023-03" db="EMBL/GenBank/DDBJ databases">
        <title>Massive genome expansion in bonnet fungi (Mycena s.s.) driven by repeated elements and novel gene families across ecological guilds.</title>
        <authorList>
            <consortium name="Lawrence Berkeley National Laboratory"/>
            <person name="Harder C.B."/>
            <person name="Miyauchi S."/>
            <person name="Viragh M."/>
            <person name="Kuo A."/>
            <person name="Thoen E."/>
            <person name="Andreopoulos B."/>
            <person name="Lu D."/>
            <person name="Skrede I."/>
            <person name="Drula E."/>
            <person name="Henrissat B."/>
            <person name="Morin E."/>
            <person name="Kohler A."/>
            <person name="Barry K."/>
            <person name="LaButti K."/>
            <person name="Morin E."/>
            <person name="Salamov A."/>
            <person name="Lipzen A."/>
            <person name="Mereny Z."/>
            <person name="Hegedus B."/>
            <person name="Baldrian P."/>
            <person name="Stursova M."/>
            <person name="Weitz H."/>
            <person name="Taylor A."/>
            <person name="Grigoriev I.V."/>
            <person name="Nagy L.G."/>
            <person name="Martin F."/>
            <person name="Kauserud H."/>
        </authorList>
    </citation>
    <scope>NUCLEOTIDE SEQUENCE</scope>
    <source>
        <strain evidence="3">CBHHK188m</strain>
    </source>
</reference>
<gene>
    <name evidence="3" type="ORF">DFH07DRAFT_791973</name>
</gene>
<dbReference type="Proteomes" id="UP001215280">
    <property type="component" value="Unassembled WGS sequence"/>
</dbReference>
<evidence type="ECO:0000256" key="2">
    <source>
        <dbReference type="SAM" id="SignalP"/>
    </source>
</evidence>
<feature type="chain" id="PRO_5042067108" description="Secreted protein" evidence="2">
    <location>
        <begin position="20"/>
        <end position="94"/>
    </location>
</feature>
<protein>
    <recommendedName>
        <fullName evidence="5">Secreted protein</fullName>
    </recommendedName>
</protein>
<evidence type="ECO:0000313" key="3">
    <source>
        <dbReference type="EMBL" id="KAJ7781912.1"/>
    </source>
</evidence>
<keyword evidence="4" id="KW-1185">Reference proteome</keyword>
<evidence type="ECO:0000313" key="4">
    <source>
        <dbReference type="Proteomes" id="UP001215280"/>
    </source>
</evidence>
<feature type="signal peptide" evidence="2">
    <location>
        <begin position="1"/>
        <end position="19"/>
    </location>
</feature>
<feature type="region of interest" description="Disordered" evidence="1">
    <location>
        <begin position="69"/>
        <end position="94"/>
    </location>
</feature>
<dbReference type="AlphaFoldDB" id="A0AAD7KF72"/>
<evidence type="ECO:0000256" key="1">
    <source>
        <dbReference type="SAM" id="MobiDB-lite"/>
    </source>
</evidence>
<evidence type="ECO:0008006" key="5">
    <source>
        <dbReference type="Google" id="ProtNLM"/>
    </source>
</evidence>
<name>A0AAD7KF72_9AGAR</name>
<comment type="caution">
    <text evidence="3">The sequence shown here is derived from an EMBL/GenBank/DDBJ whole genome shotgun (WGS) entry which is preliminary data.</text>
</comment>
<dbReference type="EMBL" id="JARJLG010000004">
    <property type="protein sequence ID" value="KAJ7781912.1"/>
    <property type="molecule type" value="Genomic_DNA"/>
</dbReference>
<accession>A0AAD7KF72</accession>
<keyword evidence="2" id="KW-0732">Signal</keyword>